<keyword evidence="1" id="KW-1133">Transmembrane helix</keyword>
<feature type="transmembrane region" description="Helical" evidence="1">
    <location>
        <begin position="509"/>
        <end position="532"/>
    </location>
</feature>
<feature type="transmembrane region" description="Helical" evidence="1">
    <location>
        <begin position="333"/>
        <end position="352"/>
    </location>
</feature>
<sequence>MQMNENFTARIGARITQFMARMRQVQNTIRTTANDVRIDIGADISQFRRRMAEIRARIAALIRERVVIKIEARIEAFQKKINRIATNIRAFGEIIQHTLMGTIMAVFPAISPLLANTAVAIANLGPMIGTVAGSTFALAGAFTAAGAAAVAFGAVAIPTIKALFDETGPPFNALQKKAWNSFESVKDTYQSLVKETETPVLQAFTSAMHATDAILNKLRPLFISSAQAVANLMAQLNTAIDTSPIQKFLMYLNTSGVSLLETFGRSFGNVFKGLLSMLTAFAPLSISTANGFEAMTARFAEWANGLSGSAKFQAFMDYVNTNMPKIRAIFRDAIAGVVYFFSAFAGSSSSMMDGLVSMMGRFKEWSATLSQNQGFQQLIDYVHQSAPSVMNLIGNLTTFLVNLGIGMAPIGATIINLANKFLTFANSLMENNRSIGVIIAGLISFGGVLLAIVPNIIAFKELFRGFGSSMFGGIGKALKSVTRLFTNFSGTMASLGAKVMTFATNFGKAFGLITNPVGLVVIAIVGFIAILVRLYQTNEKFRTQVQTVWEAIKTGISVAVTAVKDLVMSVWSQITAFWTENQASIKATALVVWNVIENVVTSVMSVIGTIMQKIWPVVKALIVSTWEAIKNVIQGAIKVILGIVKTFSALFRGDWQGVWDGIKQILSGALQAVWGAINLYFVGKLLGPLKAFGSTAKTLLQGVWTTIKGIFTNTLNAIKSTVSTIFNGLKNTIKTIWNGIKSFFNTVLNGINSIFTSVWRSIASFLDNFFTSLIGTIQSVWNGIKSFISSVLKAIANIIKSIWNGIKTTINTILNGIKRTIETIWNGFKTTVSTAMKNVKSAVVNGWNAAKSFLQNISLVKIGEFIVAGLVKGISNWFGKVKAKVMELAQLLPTWLRNKLGIHSPSRVMMSVGKWIPSGLAKGISGNTKVVTKAAAVLAANAVPDISSSLSTTKAEMKLAASQLAEAARADLRILTDGLSVKSAISSAQKTSITSESVLDLSVLEKVIQLLRVIADKDLSLELDGHVLTNYVDERTARKVDVKRSMRGV</sequence>
<organism evidence="2 3">
    <name type="scientific">Lysinibacillus sphaericus</name>
    <name type="common">Bacillus sphaericus</name>
    <dbReference type="NCBI Taxonomy" id="1421"/>
    <lineage>
        <taxon>Bacteria</taxon>
        <taxon>Bacillati</taxon>
        <taxon>Bacillota</taxon>
        <taxon>Bacilli</taxon>
        <taxon>Bacillales</taxon>
        <taxon>Bacillaceae</taxon>
        <taxon>Lysinibacillus</taxon>
    </lineage>
</organism>
<feature type="transmembrane region" description="Helical" evidence="1">
    <location>
        <begin position="399"/>
        <end position="422"/>
    </location>
</feature>
<dbReference type="InterPro" id="IPR016024">
    <property type="entry name" value="ARM-type_fold"/>
</dbReference>
<keyword evidence="1" id="KW-0472">Membrane</keyword>
<feature type="transmembrane region" description="Helical" evidence="1">
    <location>
        <begin position="99"/>
        <end position="124"/>
    </location>
</feature>
<gene>
    <name evidence="2" type="ORF">LS41612_10865</name>
</gene>
<dbReference type="PANTHER" id="PTHR37813">
    <property type="entry name" value="FELS-2 PROPHAGE PROTEIN"/>
    <property type="match status" value="1"/>
</dbReference>
<dbReference type="Gene3D" id="1.20.120.20">
    <property type="entry name" value="Apolipoprotein"/>
    <property type="match status" value="1"/>
</dbReference>
<dbReference type="EMBL" id="CP019980">
    <property type="protein sequence ID" value="AVK96734.1"/>
    <property type="molecule type" value="Genomic_DNA"/>
</dbReference>
<evidence type="ECO:0000313" key="3">
    <source>
        <dbReference type="Proteomes" id="UP000238825"/>
    </source>
</evidence>
<accession>A0A2S0K0G6</accession>
<proteinExistence type="predicted"/>
<dbReference type="SUPFAM" id="SSF48371">
    <property type="entry name" value="ARM repeat"/>
    <property type="match status" value="1"/>
</dbReference>
<reference evidence="2 3" key="1">
    <citation type="submission" date="2017-03" db="EMBL/GenBank/DDBJ databases">
        <title>The whole genome sequencing and assembly of Lysinibacillus sphaericus DSM 28T strain.</title>
        <authorList>
            <person name="Lee Y.-J."/>
            <person name="Yi H."/>
            <person name="Bahn Y.-S."/>
            <person name="Kim J.F."/>
            <person name="Lee D.-W."/>
        </authorList>
    </citation>
    <scope>NUCLEOTIDE SEQUENCE [LARGE SCALE GENOMIC DNA]</scope>
    <source>
        <strain evidence="2 3">DSM 28</strain>
    </source>
</reference>
<keyword evidence="1" id="KW-0812">Transmembrane</keyword>
<protein>
    <submittedName>
        <fullName evidence="2">Uncharacterized protein</fullName>
    </submittedName>
</protein>
<feature type="transmembrane region" description="Helical" evidence="1">
    <location>
        <begin position="434"/>
        <end position="457"/>
    </location>
</feature>
<dbReference type="AlphaFoldDB" id="A0A2S0K0G6"/>
<dbReference type="PANTHER" id="PTHR37813:SF1">
    <property type="entry name" value="FELS-2 PROPHAGE PROTEIN"/>
    <property type="match status" value="1"/>
</dbReference>
<dbReference type="Proteomes" id="UP000238825">
    <property type="component" value="Chromosome"/>
</dbReference>
<feature type="transmembrane region" description="Helical" evidence="1">
    <location>
        <begin position="136"/>
        <end position="157"/>
    </location>
</feature>
<evidence type="ECO:0000256" key="1">
    <source>
        <dbReference type="SAM" id="Phobius"/>
    </source>
</evidence>
<evidence type="ECO:0000313" key="2">
    <source>
        <dbReference type="EMBL" id="AVK96734.1"/>
    </source>
</evidence>
<name>A0A2S0K0G6_LYSSH</name>